<protein>
    <submittedName>
        <fullName evidence="1">Uncharacterized protein</fullName>
    </submittedName>
</protein>
<comment type="caution">
    <text evidence="1">The sequence shown here is derived from an EMBL/GenBank/DDBJ whole genome shotgun (WGS) entry which is preliminary data.</text>
</comment>
<reference evidence="1 2" key="1">
    <citation type="submission" date="2024-01" db="EMBL/GenBank/DDBJ databases">
        <title>The complete chloroplast genome sequence of Lithospermum erythrorhizon: insights into the phylogenetic relationship among Boraginaceae species and the maternal lineages of purple gromwells.</title>
        <authorList>
            <person name="Okada T."/>
            <person name="Watanabe K."/>
        </authorList>
    </citation>
    <scope>NUCLEOTIDE SEQUENCE [LARGE SCALE GENOMIC DNA]</scope>
</reference>
<accession>A0AAV3RWE4</accession>
<dbReference type="EMBL" id="BAABME010012154">
    <property type="protein sequence ID" value="GAA0184774.1"/>
    <property type="molecule type" value="Genomic_DNA"/>
</dbReference>
<name>A0AAV3RWE4_LITER</name>
<evidence type="ECO:0000313" key="2">
    <source>
        <dbReference type="Proteomes" id="UP001454036"/>
    </source>
</evidence>
<evidence type="ECO:0000313" key="1">
    <source>
        <dbReference type="EMBL" id="GAA0184774.1"/>
    </source>
</evidence>
<sequence length="81" mass="9134">MNLDLDVILDSDMSQSWTRARLSSRCLVSRWTRVAVLDFVLTWISLSQLPLVFPDGKTWALAVYILPGFITGPSRLDPVVI</sequence>
<proteinExistence type="predicted"/>
<gene>
    <name evidence="1" type="ORF">LIER_32062</name>
</gene>
<keyword evidence="2" id="KW-1185">Reference proteome</keyword>
<dbReference type="AlphaFoldDB" id="A0AAV3RWE4"/>
<organism evidence="1 2">
    <name type="scientific">Lithospermum erythrorhizon</name>
    <name type="common">Purple gromwell</name>
    <name type="synonym">Lithospermum officinale var. erythrorhizon</name>
    <dbReference type="NCBI Taxonomy" id="34254"/>
    <lineage>
        <taxon>Eukaryota</taxon>
        <taxon>Viridiplantae</taxon>
        <taxon>Streptophyta</taxon>
        <taxon>Embryophyta</taxon>
        <taxon>Tracheophyta</taxon>
        <taxon>Spermatophyta</taxon>
        <taxon>Magnoliopsida</taxon>
        <taxon>eudicotyledons</taxon>
        <taxon>Gunneridae</taxon>
        <taxon>Pentapetalae</taxon>
        <taxon>asterids</taxon>
        <taxon>lamiids</taxon>
        <taxon>Boraginales</taxon>
        <taxon>Boraginaceae</taxon>
        <taxon>Boraginoideae</taxon>
        <taxon>Lithospermeae</taxon>
        <taxon>Lithospermum</taxon>
    </lineage>
</organism>
<dbReference type="Proteomes" id="UP001454036">
    <property type="component" value="Unassembled WGS sequence"/>
</dbReference>